<protein>
    <submittedName>
        <fullName evidence="2">Uncharacterized protein</fullName>
    </submittedName>
</protein>
<accession>A0A7D4U6D2</accession>
<organism evidence="2 3">
    <name type="scientific">Microbacterium hominis</name>
    <dbReference type="NCBI Taxonomy" id="162426"/>
    <lineage>
        <taxon>Bacteria</taxon>
        <taxon>Bacillati</taxon>
        <taxon>Actinomycetota</taxon>
        <taxon>Actinomycetes</taxon>
        <taxon>Micrococcales</taxon>
        <taxon>Microbacteriaceae</taxon>
        <taxon>Microbacterium</taxon>
    </lineage>
</organism>
<gene>
    <name evidence="2" type="ORF">HQM25_02080</name>
</gene>
<evidence type="ECO:0000256" key="1">
    <source>
        <dbReference type="SAM" id="Phobius"/>
    </source>
</evidence>
<feature type="transmembrane region" description="Helical" evidence="1">
    <location>
        <begin position="49"/>
        <end position="77"/>
    </location>
</feature>
<name>A0A7D4U6D2_9MICO</name>
<reference evidence="2 3" key="1">
    <citation type="submission" date="2020-05" db="EMBL/GenBank/DDBJ databases">
        <title>Strain PA2F3 complete genome.</title>
        <authorList>
            <person name="Kim Y.-S."/>
            <person name="Kim S.-J."/>
            <person name="Jung H.-k."/>
            <person name="Kim S.-E."/>
            <person name="Kim K.-H."/>
        </authorList>
    </citation>
    <scope>NUCLEOTIDE SEQUENCE [LARGE SCALE GENOMIC DNA]</scope>
    <source>
        <strain evidence="2 3">PA2F3</strain>
    </source>
</reference>
<dbReference type="AlphaFoldDB" id="A0A7D4U6D2"/>
<dbReference type="RefSeq" id="WP_172988692.1">
    <property type="nucleotide sequence ID" value="NZ_CP054038.1"/>
</dbReference>
<feature type="transmembrane region" description="Helical" evidence="1">
    <location>
        <begin position="20"/>
        <end position="43"/>
    </location>
</feature>
<keyword evidence="1" id="KW-0812">Transmembrane</keyword>
<dbReference type="EMBL" id="CP054038">
    <property type="protein sequence ID" value="QKJ18306.1"/>
    <property type="molecule type" value="Genomic_DNA"/>
</dbReference>
<evidence type="ECO:0000313" key="3">
    <source>
        <dbReference type="Proteomes" id="UP000502498"/>
    </source>
</evidence>
<sequence length="89" mass="9333">MDKETLTTRAAAVGRIYGTIAAIVLIVGALAVIAGFIQAIALADDVWTGILAGLVVGLSIGVSVIVAWAGVQMFALVARYIEWRTGREF</sequence>
<dbReference type="Proteomes" id="UP000502498">
    <property type="component" value="Chromosome"/>
</dbReference>
<evidence type="ECO:0000313" key="2">
    <source>
        <dbReference type="EMBL" id="QKJ18306.1"/>
    </source>
</evidence>
<proteinExistence type="predicted"/>
<keyword evidence="1" id="KW-1133">Transmembrane helix</keyword>
<keyword evidence="1" id="KW-0472">Membrane</keyword>